<evidence type="ECO:0000256" key="2">
    <source>
        <dbReference type="SAM" id="Phobius"/>
    </source>
</evidence>
<reference evidence="3 5" key="3">
    <citation type="journal article" date="2014" name="Nature">
        <title>Elephant shark genome provides unique insights into gnathostome evolution.</title>
        <authorList>
            <consortium name="International Elephant Shark Genome Sequencing Consortium"/>
            <person name="Venkatesh B."/>
            <person name="Lee A.P."/>
            <person name="Ravi V."/>
            <person name="Maurya A.K."/>
            <person name="Lian M.M."/>
            <person name="Swann J.B."/>
            <person name="Ohta Y."/>
            <person name="Flajnik M.F."/>
            <person name="Sutoh Y."/>
            <person name="Kasahara M."/>
            <person name="Hoon S."/>
            <person name="Gangu V."/>
            <person name="Roy S.W."/>
            <person name="Irimia M."/>
            <person name="Korzh V."/>
            <person name="Kondrychyn I."/>
            <person name="Lim Z.W."/>
            <person name="Tay B.H."/>
            <person name="Tohari S."/>
            <person name="Kong K.W."/>
            <person name="Ho S."/>
            <person name="Lorente-Galdos B."/>
            <person name="Quilez J."/>
            <person name="Marques-Bonet T."/>
            <person name="Raney B.J."/>
            <person name="Ingham P.W."/>
            <person name="Tay A."/>
            <person name="Hillier L.W."/>
            <person name="Minx P."/>
            <person name="Boehm T."/>
            <person name="Wilson R.K."/>
            <person name="Brenner S."/>
            <person name="Warren W.C."/>
        </authorList>
    </citation>
    <scope>NUCLEOTIDE SEQUENCE</scope>
    <source>
        <tissue evidence="3">Brain</tissue>
    </source>
</reference>
<keyword evidence="2" id="KW-1133">Transmembrane helix</keyword>
<dbReference type="EMBL" id="JW881272">
    <property type="protein sequence ID" value="AFP13789.1"/>
    <property type="molecule type" value="mRNA"/>
</dbReference>
<keyword evidence="3" id="KW-0808">Transferase</keyword>
<dbReference type="GeneTree" id="ENSGT00940000159191"/>
<dbReference type="STRING" id="7868.ENSCMIP00000026417"/>
<keyword evidence="2" id="KW-0472">Membrane</keyword>
<dbReference type="Ensembl" id="ENSCMIT00000026847.1">
    <property type="protein sequence ID" value="ENSCMIP00000026417.1"/>
    <property type="gene ID" value="ENSCMIG00000011578.1"/>
</dbReference>
<accession>V9LJ82</accession>
<evidence type="ECO:0000313" key="3">
    <source>
        <dbReference type="EMBL" id="AFP13789.1"/>
    </source>
</evidence>
<proteinExistence type="evidence at transcript level"/>
<dbReference type="OMA" id="NSRTNGW"/>
<reference evidence="4" key="4">
    <citation type="submission" date="2025-05" db="UniProtKB">
        <authorList>
            <consortium name="Ensembl"/>
        </authorList>
    </citation>
    <scope>IDENTIFICATION</scope>
</reference>
<sequence>MNLCTKTGNKTAPQDDETISVETSQNSRTNGWSWPPHPLQIVAWIGYVYFIFALFGILIPLLPNHWVPAGYIVSFSKAVIKYSNCRN</sequence>
<name>V9LJ82_CALMI</name>
<keyword evidence="5" id="KW-1185">Reference proteome</keyword>
<feature type="transmembrane region" description="Helical" evidence="2">
    <location>
        <begin position="41"/>
        <end position="62"/>
    </location>
</feature>
<keyword evidence="2" id="KW-0812">Transmembrane</keyword>
<feature type="region of interest" description="Disordered" evidence="1">
    <location>
        <begin position="1"/>
        <end position="30"/>
    </location>
</feature>
<protein>
    <submittedName>
        <fullName evidence="3">Putative palmitoyltransferase ZDHHC1</fullName>
    </submittedName>
</protein>
<feature type="compositionally biased region" description="Polar residues" evidence="1">
    <location>
        <begin position="1"/>
        <end position="12"/>
    </location>
</feature>
<dbReference type="GO" id="GO:0016740">
    <property type="term" value="F:transferase activity"/>
    <property type="evidence" value="ECO:0007669"/>
    <property type="project" value="UniProtKB-KW"/>
</dbReference>
<evidence type="ECO:0000256" key="1">
    <source>
        <dbReference type="SAM" id="MobiDB-lite"/>
    </source>
</evidence>
<dbReference type="Proteomes" id="UP000314986">
    <property type="component" value="Unassembled WGS sequence"/>
</dbReference>
<reference evidence="5" key="2">
    <citation type="journal article" date="2007" name="PLoS Biol.">
        <title>Survey sequencing and comparative analysis of the elephant shark (Callorhinchus milii) genome.</title>
        <authorList>
            <person name="Venkatesh B."/>
            <person name="Kirkness E.F."/>
            <person name="Loh Y.H."/>
            <person name="Halpern A.L."/>
            <person name="Lee A.P."/>
            <person name="Johnson J."/>
            <person name="Dandona N."/>
            <person name="Viswanathan L.D."/>
            <person name="Tay A."/>
            <person name="Venter J.C."/>
            <person name="Strausberg R.L."/>
            <person name="Brenner S."/>
        </authorList>
    </citation>
    <scope>NUCLEOTIDE SEQUENCE [LARGE SCALE GENOMIC DNA]</scope>
</reference>
<dbReference type="AlphaFoldDB" id="V9LJ82"/>
<evidence type="ECO:0000313" key="4">
    <source>
        <dbReference type="Ensembl" id="ENSCMIP00000026417.1"/>
    </source>
</evidence>
<reference evidence="5" key="1">
    <citation type="journal article" date="2006" name="Science">
        <title>Ancient noncoding elements conserved in the human genome.</title>
        <authorList>
            <person name="Venkatesh B."/>
            <person name="Kirkness E.F."/>
            <person name="Loh Y.H."/>
            <person name="Halpern A.L."/>
            <person name="Lee A.P."/>
            <person name="Johnson J."/>
            <person name="Dandona N."/>
            <person name="Viswanathan L.D."/>
            <person name="Tay A."/>
            <person name="Venter J.C."/>
            <person name="Strausberg R.L."/>
            <person name="Brenner S."/>
        </authorList>
    </citation>
    <scope>NUCLEOTIDE SEQUENCE [LARGE SCALE GENOMIC DNA]</scope>
</reference>
<organism evidence="3">
    <name type="scientific">Callorhinchus milii</name>
    <name type="common">Ghost shark</name>
    <dbReference type="NCBI Taxonomy" id="7868"/>
    <lineage>
        <taxon>Eukaryota</taxon>
        <taxon>Metazoa</taxon>
        <taxon>Chordata</taxon>
        <taxon>Craniata</taxon>
        <taxon>Vertebrata</taxon>
        <taxon>Chondrichthyes</taxon>
        <taxon>Holocephali</taxon>
        <taxon>Chimaeriformes</taxon>
        <taxon>Callorhinchidae</taxon>
        <taxon>Callorhinchus</taxon>
    </lineage>
</organism>
<evidence type="ECO:0000313" key="5">
    <source>
        <dbReference type="Proteomes" id="UP000314986"/>
    </source>
</evidence>
<feature type="compositionally biased region" description="Polar residues" evidence="1">
    <location>
        <begin position="20"/>
        <end position="30"/>
    </location>
</feature>